<keyword evidence="2 9" id="KW-0699">rRNA-binding</keyword>
<dbReference type="GO" id="GO:0019843">
    <property type="term" value="F:rRNA binding"/>
    <property type="evidence" value="ECO:0007669"/>
    <property type="project" value="UniProtKB-UniRule"/>
</dbReference>
<dbReference type="CDD" id="cd03280">
    <property type="entry name" value="ABC_MutS2"/>
    <property type="match status" value="1"/>
</dbReference>
<dbReference type="GO" id="GO:0006298">
    <property type="term" value="P:mismatch repair"/>
    <property type="evidence" value="ECO:0007669"/>
    <property type="project" value="InterPro"/>
</dbReference>
<feature type="binding site" evidence="9">
    <location>
        <begin position="322"/>
        <end position="329"/>
    </location>
    <ligand>
        <name>ATP</name>
        <dbReference type="ChEBI" id="CHEBI:30616"/>
    </ligand>
</feature>
<dbReference type="InterPro" id="IPR005747">
    <property type="entry name" value="MutS2"/>
</dbReference>
<gene>
    <name evidence="9" type="primary">mutS2</name>
    <name evidence="9" type="synonym">rqcU</name>
    <name evidence="12" type="ordered locus">Deipe_3804</name>
</gene>
<feature type="region of interest" description="Disordered" evidence="10">
    <location>
        <begin position="596"/>
        <end position="616"/>
    </location>
</feature>
<proteinExistence type="inferred from homology"/>
<dbReference type="PANTHER" id="PTHR48466:SF2">
    <property type="entry name" value="OS10G0509000 PROTEIN"/>
    <property type="match status" value="1"/>
</dbReference>
<dbReference type="RefSeq" id="WP_015237524.1">
    <property type="nucleotide sequence ID" value="NC_019793.1"/>
</dbReference>
<dbReference type="Proteomes" id="UP000010467">
    <property type="component" value="Chromosome"/>
</dbReference>
<comment type="function">
    <text evidence="9">Endonuclease that is involved in the suppression of homologous recombination and thus may have a key role in the control of bacterial genetic diversity.</text>
</comment>
<dbReference type="PANTHER" id="PTHR48466">
    <property type="entry name" value="OS10G0509000 PROTEIN-RELATED"/>
    <property type="match status" value="1"/>
</dbReference>
<evidence type="ECO:0000256" key="8">
    <source>
        <dbReference type="ARBA" id="ARBA00023125"/>
    </source>
</evidence>
<evidence type="ECO:0000256" key="2">
    <source>
        <dbReference type="ARBA" id="ARBA00022730"/>
    </source>
</evidence>
<dbReference type="GO" id="GO:0030983">
    <property type="term" value="F:mismatched DNA binding"/>
    <property type="evidence" value="ECO:0007669"/>
    <property type="project" value="InterPro"/>
</dbReference>
<dbReference type="Gene3D" id="3.30.1370.110">
    <property type="match status" value="1"/>
</dbReference>
<dbReference type="HOGENOM" id="CLU_011252_2_1_0"/>
<dbReference type="NCBIfam" id="TIGR01069">
    <property type="entry name" value="mutS2"/>
    <property type="match status" value="1"/>
</dbReference>
<keyword evidence="3 9" id="KW-0547">Nucleotide-binding</keyword>
<evidence type="ECO:0000256" key="1">
    <source>
        <dbReference type="ARBA" id="ARBA00022722"/>
    </source>
</evidence>
<evidence type="ECO:0000256" key="5">
    <source>
        <dbReference type="ARBA" id="ARBA00022801"/>
    </source>
</evidence>
<sequence>MPFQSHALDTLDFPRVREELSRRTATRYGAERAGAIVPSDDAVRIARELDELEDALFGVSVQLGGISDIREHYARAYDGKVLGGSEVLEVAYTLDAAMTLRRSVVAGSRGPLRELAQDIGDHVMLVRRALESLDRDGQVRDDASPKLRQIRRRLGPLRNEIRDKLTGLLDRWADVLQEHLVTIRRDRYVLPVKASFVGQVQGIVVDASATGQTYFVEPATITPLNNELARLQLEEEAEVRRILLELSGLIAAETHLPITLTLLGELDLIAAKAALARDWRLNRPERAPRGEYQLTEARHPLIENVVPNDLSLGDTQFLLITGPNMGGKTATLKTLGLAVAMHQCGMYVPAARARLPVIDDILVDIGDEQSIEASLSTFAAHLRNLERVLMHAGRDTLVLIDELGSGTDPAEGAALAQAMLERLLAQDARGVVTSHLAPLKLFALETPGLKNASMGFDLNNLAPTYRLQVGQPGRSFALAIARRMGLPEPLLQRAETVLGPEGGLLEQLLENLEREREELRRELEAATSARRETEAALGRAEEQRAELQARRDELLAEAHSRAEALYAEALDQVRTLRSRARDDVARPRVMEELRQLRRASQQERPQPQEFKGDPLKVGSTVDVPAYGSAGQVLEVRGDELVVQLGVMKVNVRRRDVRLKQEQKVKVPAFAGTAPRAFTRELHLRGQHVEEAIEELRDAVAEASALRETPLRVVHGKGQGVLRRLIRDYLKTDKRVASFHDAEPFEGGHGVTVVNLKV</sequence>
<dbReference type="AlphaFoldDB" id="L0A5S1"/>
<evidence type="ECO:0000313" key="12">
    <source>
        <dbReference type="EMBL" id="AFZ69228.1"/>
    </source>
</evidence>
<organism evidence="12 13">
    <name type="scientific">Deinococcus peraridilitoris (strain DSM 19664 / LMG 22246 / CIP 109416 / KR-200)</name>
    <dbReference type="NCBI Taxonomy" id="937777"/>
    <lineage>
        <taxon>Bacteria</taxon>
        <taxon>Thermotogati</taxon>
        <taxon>Deinococcota</taxon>
        <taxon>Deinococci</taxon>
        <taxon>Deinococcales</taxon>
        <taxon>Deinococcaceae</taxon>
        <taxon>Deinococcus</taxon>
    </lineage>
</organism>
<feature type="domain" description="Smr" evidence="11">
    <location>
        <begin position="681"/>
        <end position="756"/>
    </location>
</feature>
<dbReference type="InterPro" id="IPR000432">
    <property type="entry name" value="DNA_mismatch_repair_MutS_C"/>
</dbReference>
<dbReference type="OrthoDB" id="9808166at2"/>
<evidence type="ECO:0000259" key="11">
    <source>
        <dbReference type="PROSITE" id="PS50828"/>
    </source>
</evidence>
<dbReference type="SMART" id="SM00463">
    <property type="entry name" value="SMR"/>
    <property type="match status" value="1"/>
</dbReference>
<evidence type="ECO:0000256" key="3">
    <source>
        <dbReference type="ARBA" id="ARBA00022741"/>
    </source>
</evidence>
<evidence type="ECO:0000256" key="7">
    <source>
        <dbReference type="ARBA" id="ARBA00022884"/>
    </source>
</evidence>
<dbReference type="InterPro" id="IPR036187">
    <property type="entry name" value="DNA_mismatch_repair_MutS_sf"/>
</dbReference>
<dbReference type="SUPFAM" id="SSF160443">
    <property type="entry name" value="SMR domain-like"/>
    <property type="match status" value="1"/>
</dbReference>
<evidence type="ECO:0000256" key="10">
    <source>
        <dbReference type="SAM" id="MobiDB-lite"/>
    </source>
</evidence>
<dbReference type="Gene3D" id="3.40.50.300">
    <property type="entry name" value="P-loop containing nucleotide triphosphate hydrolases"/>
    <property type="match status" value="1"/>
</dbReference>
<dbReference type="EC" id="3.6.4.-" evidence="9"/>
<dbReference type="PATRIC" id="fig|937777.3.peg.3815"/>
<dbReference type="SMART" id="SM00534">
    <property type="entry name" value="MUTSac"/>
    <property type="match status" value="1"/>
</dbReference>
<dbReference type="PROSITE" id="PS50828">
    <property type="entry name" value="SMR"/>
    <property type="match status" value="1"/>
</dbReference>
<dbReference type="InterPro" id="IPR046893">
    <property type="entry name" value="MSSS"/>
</dbReference>
<dbReference type="GO" id="GO:0016887">
    <property type="term" value="F:ATP hydrolysis activity"/>
    <property type="evidence" value="ECO:0007669"/>
    <property type="project" value="InterPro"/>
</dbReference>
<evidence type="ECO:0000313" key="13">
    <source>
        <dbReference type="Proteomes" id="UP000010467"/>
    </source>
</evidence>
<dbReference type="EC" id="3.1.-.-" evidence="9"/>
<dbReference type="GO" id="GO:0140664">
    <property type="term" value="F:ATP-dependent DNA damage sensor activity"/>
    <property type="evidence" value="ECO:0007669"/>
    <property type="project" value="InterPro"/>
</dbReference>
<dbReference type="SMART" id="SM00533">
    <property type="entry name" value="MUTSd"/>
    <property type="match status" value="1"/>
</dbReference>
<name>L0A5S1_DEIPD</name>
<dbReference type="PIRSF" id="PIRSF005814">
    <property type="entry name" value="MutS_YshD"/>
    <property type="match status" value="1"/>
</dbReference>
<protein>
    <recommendedName>
        <fullName evidence="9">Endonuclease MutS2</fullName>
        <ecNumber evidence="9">3.1.-.-</ecNumber>
    </recommendedName>
    <alternativeName>
        <fullName evidence="9">Ribosome-associated protein quality control-upstream factor</fullName>
        <shortName evidence="9">RQC-upstream factor</shortName>
        <shortName evidence="9">RqcU</shortName>
        <ecNumber evidence="9">3.6.4.-</ecNumber>
    </alternativeName>
</protein>
<dbReference type="GO" id="GO:0072344">
    <property type="term" value="P:rescue of stalled ribosome"/>
    <property type="evidence" value="ECO:0007669"/>
    <property type="project" value="UniProtKB-UniRule"/>
</dbReference>
<dbReference type="SUPFAM" id="SSF48334">
    <property type="entry name" value="DNA repair protein MutS, domain III"/>
    <property type="match status" value="1"/>
</dbReference>
<dbReference type="PROSITE" id="PS00486">
    <property type="entry name" value="DNA_MISMATCH_REPAIR_2"/>
    <property type="match status" value="1"/>
</dbReference>
<reference evidence="13" key="1">
    <citation type="submission" date="2012-03" db="EMBL/GenBank/DDBJ databases">
        <title>Complete sequence of chromosome of Deinococcus peraridilitoris DSM 19664.</title>
        <authorList>
            <person name="Lucas S."/>
            <person name="Copeland A."/>
            <person name="Lapidus A."/>
            <person name="Glavina del Rio T."/>
            <person name="Dalin E."/>
            <person name="Tice H."/>
            <person name="Bruce D."/>
            <person name="Goodwin L."/>
            <person name="Pitluck S."/>
            <person name="Peters L."/>
            <person name="Mikhailova N."/>
            <person name="Lu M."/>
            <person name="Kyrpides N."/>
            <person name="Mavromatis K."/>
            <person name="Ivanova N."/>
            <person name="Brettin T."/>
            <person name="Detter J.C."/>
            <person name="Han C."/>
            <person name="Larimer F."/>
            <person name="Land M."/>
            <person name="Hauser L."/>
            <person name="Markowitz V."/>
            <person name="Cheng J.-F."/>
            <person name="Hugenholtz P."/>
            <person name="Woyke T."/>
            <person name="Wu D."/>
            <person name="Pukall R."/>
            <person name="Steenblock K."/>
            <person name="Brambilla E."/>
            <person name="Klenk H.-P."/>
            <person name="Eisen J.A."/>
        </authorList>
    </citation>
    <scope>NUCLEOTIDE SEQUENCE [LARGE SCALE GENOMIC DNA]</scope>
    <source>
        <strain evidence="13">DSM 19664 / LMG 22246 / CIP 109416 / KR-200</strain>
    </source>
</reference>
<dbReference type="KEGG" id="dpd:Deipe_3804"/>
<dbReference type="HAMAP" id="MF_00092">
    <property type="entry name" value="MutS2"/>
    <property type="match status" value="1"/>
</dbReference>
<evidence type="ECO:0000256" key="6">
    <source>
        <dbReference type="ARBA" id="ARBA00022840"/>
    </source>
</evidence>
<keyword evidence="6 9" id="KW-0067">ATP-binding</keyword>
<dbReference type="FunFam" id="3.30.1370.110:FF:000004">
    <property type="entry name" value="Endonuclease MutS2"/>
    <property type="match status" value="1"/>
</dbReference>
<dbReference type="InterPro" id="IPR036063">
    <property type="entry name" value="Smr_dom_sf"/>
</dbReference>
<dbReference type="InterPro" id="IPR002625">
    <property type="entry name" value="Smr_dom"/>
</dbReference>
<dbReference type="GO" id="GO:0045910">
    <property type="term" value="P:negative regulation of DNA recombination"/>
    <property type="evidence" value="ECO:0007669"/>
    <property type="project" value="InterPro"/>
</dbReference>
<dbReference type="Pfam" id="PF20297">
    <property type="entry name" value="MSSS"/>
    <property type="match status" value="1"/>
</dbReference>
<dbReference type="Pfam" id="PF01713">
    <property type="entry name" value="Smr"/>
    <property type="match status" value="1"/>
</dbReference>
<dbReference type="STRING" id="937777.Deipe_3804"/>
<dbReference type="GO" id="GO:0043023">
    <property type="term" value="F:ribosomal large subunit binding"/>
    <property type="evidence" value="ECO:0007669"/>
    <property type="project" value="UniProtKB-UniRule"/>
</dbReference>
<keyword evidence="8 9" id="KW-0238">DNA-binding</keyword>
<dbReference type="GO" id="GO:0004519">
    <property type="term" value="F:endonuclease activity"/>
    <property type="evidence" value="ECO:0007669"/>
    <property type="project" value="UniProtKB-UniRule"/>
</dbReference>
<keyword evidence="4 9" id="KW-0255">Endonuclease</keyword>
<feature type="region of interest" description="Disordered" evidence="10">
    <location>
        <begin position="523"/>
        <end position="543"/>
    </location>
</feature>
<evidence type="ECO:0000256" key="9">
    <source>
        <dbReference type="HAMAP-Rule" id="MF_00092"/>
    </source>
</evidence>
<comment type="subunit">
    <text evidence="9">Homodimer. Binds to stalled ribosomes, contacting rRNA.</text>
</comment>
<dbReference type="CDD" id="cd06503">
    <property type="entry name" value="ATP-synt_Fo_b"/>
    <property type="match status" value="1"/>
</dbReference>
<dbReference type="Pfam" id="PF00488">
    <property type="entry name" value="MutS_V"/>
    <property type="match status" value="1"/>
</dbReference>
<evidence type="ECO:0000256" key="4">
    <source>
        <dbReference type="ARBA" id="ARBA00022759"/>
    </source>
</evidence>
<accession>L0A5S1</accession>
<keyword evidence="5 9" id="KW-0378">Hydrolase</keyword>
<comment type="function">
    <text evidence="9">Acts as a ribosome collision sensor, splitting the ribosome into its 2 subunits. Detects stalled/collided 70S ribosomes which it binds and splits by an ATP-hydrolysis driven conformational change. Acts upstream of the ribosome quality control system (RQC), a ribosome-associated complex that mediates the extraction of incompletely synthesized nascent chains from stalled ribosomes and their subsequent degradation. Probably generates substrates for RQC.</text>
</comment>
<keyword evidence="7 9" id="KW-0694">RNA-binding</keyword>
<dbReference type="EMBL" id="CP003382">
    <property type="protein sequence ID" value="AFZ69228.1"/>
    <property type="molecule type" value="Genomic_DNA"/>
</dbReference>
<keyword evidence="1 9" id="KW-0540">Nuclease</keyword>
<dbReference type="FunFam" id="3.40.50.300:FF:000830">
    <property type="entry name" value="Endonuclease MutS2"/>
    <property type="match status" value="1"/>
</dbReference>
<keyword evidence="13" id="KW-1185">Reference proteome</keyword>
<dbReference type="GO" id="GO:0005524">
    <property type="term" value="F:ATP binding"/>
    <property type="evidence" value="ECO:0007669"/>
    <property type="project" value="UniProtKB-UniRule"/>
</dbReference>
<dbReference type="SUPFAM" id="SSF52540">
    <property type="entry name" value="P-loop containing nucleoside triphosphate hydrolases"/>
    <property type="match status" value="1"/>
</dbReference>
<dbReference type="InterPro" id="IPR027417">
    <property type="entry name" value="P-loop_NTPase"/>
</dbReference>
<dbReference type="InterPro" id="IPR045076">
    <property type="entry name" value="MutS"/>
</dbReference>
<dbReference type="InterPro" id="IPR007696">
    <property type="entry name" value="DNA_mismatch_repair_MutS_core"/>
</dbReference>
<comment type="similarity">
    <text evidence="9">Belongs to the DNA mismatch repair MutS family. MutS2 subfamily.</text>
</comment>
<dbReference type="eggNOG" id="COG1193">
    <property type="taxonomic scope" value="Bacteria"/>
</dbReference>